<dbReference type="Gene3D" id="3.40.1190.20">
    <property type="match status" value="1"/>
</dbReference>
<feature type="compositionally biased region" description="Acidic residues" evidence="17">
    <location>
        <begin position="52"/>
        <end position="69"/>
    </location>
</feature>
<evidence type="ECO:0000259" key="18">
    <source>
        <dbReference type="Pfam" id="PF00294"/>
    </source>
</evidence>
<dbReference type="GO" id="GO:0006144">
    <property type="term" value="P:purine nucleobase metabolic process"/>
    <property type="evidence" value="ECO:0007669"/>
    <property type="project" value="TreeGrafter"/>
</dbReference>
<reference evidence="19" key="1">
    <citation type="submission" date="2020-06" db="EMBL/GenBank/DDBJ databases">
        <authorList>
            <person name="Ji K."/>
            <person name="Li J."/>
        </authorList>
    </citation>
    <scope>NUCLEOTIDE SEQUENCE</scope>
    <source>
        <strain evidence="19">JKM2019</strain>
        <tissue evidence="19">Whole body</tissue>
    </source>
</reference>
<sequence length="1099" mass="127359">MAVEIVDYNKLCSDEQMMAIKMKMGGKKFKSQKRKQIKKVKIPESKKPKDNDMDDEWEEIDDDNNDESESSSHDSDGEESIMDATTHKKTLESLKDKDPEFYEYLQKHDKQLLDFNDDQELPSEGDYDDDDDDVGQNLDDEDSIEETTRNVTIDNVKEWKQILQNPTTKANCLMAIKSSIKAFRKSVQQTQDISDQMLMKPMAVMNPSLFNMIINTCLVDLLPAISHYLSIKNDDSQNKDETMKCQLFDPRRSRNWKRILSSMKIYLTDILKMISSLSIEARLSFERHVLELLPYYQVFPHLLKRIIRYSIQEWHSSQEERSRVLSFLILYRAIRVIRSNKNHMTNTELQTLINHLLRQLYMTYAVTSKTTNEITITKIQFMRNSLVELYQLEPMISYQQCFIFMRQLTINLRKSIMVKEKDALKRVHNWQFIHSLNLWSQLIGTSLKQNDLFGQLLMPVTNISLETLRLFSAFKYVPYRLQIIESLIKLSSESDHFIPILRTFREIIVQLAQNKNEIILKNKIKNKKKKKETKPMEIVKKKEPKSANKIINLNVTLKISKEQTFEMDFIQKVVDRIYELLLYYLKSISHLISFPEIILIFHGECSKLIKSIPYARGQTMMRQLMDKCDKNAQFIVEHREKQNLSGKLKELIDQQRIELFENEIRNLKTPLVEFYEQWRQFKSKQSTSETNEEAPLELAKDALSTSVKKKRKRSKKNRKKARGLNPNLDLEGAFDLSYKPFCCDSDCPFILATMSQEEKSILGLGNPLLDVIATCNEDFLKKYDLEANNAILAEAKHEKLCADMSEQFKVQYLAGGSVQNSMRVAQWFMPRPNVCSFFGCVGEDDFAKQMKSKADEDGVNAVYMVDPKTATGTCACLITKNGKCRSLCAYLGASQKFSIDHVHKNFDYVESSRIFYVSGFHLIISLEPTLLLAKHAHQFEHKLFVINLSAPYISQFYSEQLLQVMPYVDLLFGNETEAEAFAKMQKWETNDMKIIAQKLADWQPCHRPRTVIVTQGKNPIIVAYTNQRLPMEMFTVPLLNDNEIVDTNGAGDAFVGGFLAYRLAAKPMAECIKAATFAAQEVIKQSGCVFPKENRMKLV</sequence>
<evidence type="ECO:0000256" key="6">
    <source>
        <dbReference type="ARBA" id="ARBA00012119"/>
    </source>
</evidence>
<dbReference type="Pfam" id="PF00294">
    <property type="entry name" value="PfkB"/>
    <property type="match status" value="1"/>
</dbReference>
<evidence type="ECO:0000256" key="11">
    <source>
        <dbReference type="ARBA" id="ARBA00022840"/>
    </source>
</evidence>
<dbReference type="PANTHER" id="PTHR45769:SF3">
    <property type="entry name" value="ADENOSINE KINASE"/>
    <property type="match status" value="1"/>
</dbReference>
<dbReference type="PANTHER" id="PTHR45769">
    <property type="entry name" value="ADENOSINE KINASE"/>
    <property type="match status" value="1"/>
</dbReference>
<dbReference type="CDD" id="cd01168">
    <property type="entry name" value="adenosine_kinase"/>
    <property type="match status" value="1"/>
</dbReference>
<evidence type="ECO:0000256" key="13">
    <source>
        <dbReference type="ARBA" id="ARBA00023242"/>
    </source>
</evidence>
<keyword evidence="12" id="KW-0460">Magnesium</keyword>
<comment type="similarity">
    <text evidence="4">Belongs to the NOC2 family.</text>
</comment>
<name>A0A9D4SEF6_DERFA</name>
<dbReference type="SUPFAM" id="SSF53613">
    <property type="entry name" value="Ribokinase-like"/>
    <property type="match status" value="1"/>
</dbReference>
<dbReference type="FunFam" id="3.40.1190.20:FF:000076">
    <property type="entry name" value="Adenosine kinase"/>
    <property type="match status" value="1"/>
</dbReference>
<keyword evidence="8" id="KW-0660">Purine salvage</keyword>
<reference evidence="19" key="2">
    <citation type="journal article" date="2021" name="World Allergy Organ. J.">
        <title>Chromosome-level assembly of Dermatophagoides farinae genome and transcriptome reveals two novel allergens Der f 37 and Der f 39.</title>
        <authorList>
            <person name="Chen J."/>
            <person name="Cai Z."/>
            <person name="Fan D."/>
            <person name="Hu J."/>
            <person name="Hou Y."/>
            <person name="He Y."/>
            <person name="Zhang Z."/>
            <person name="Zhao Z."/>
            <person name="Gao P."/>
            <person name="Hu W."/>
            <person name="Sun J."/>
            <person name="Li J."/>
            <person name="Ji K."/>
        </authorList>
    </citation>
    <scope>NUCLEOTIDE SEQUENCE</scope>
    <source>
        <strain evidence="19">JKM2019</strain>
    </source>
</reference>
<evidence type="ECO:0000256" key="2">
    <source>
        <dbReference type="ARBA" id="ARBA00004123"/>
    </source>
</evidence>
<dbReference type="InterPro" id="IPR011611">
    <property type="entry name" value="PfkB_dom"/>
</dbReference>
<evidence type="ECO:0000256" key="7">
    <source>
        <dbReference type="ARBA" id="ARBA00022679"/>
    </source>
</evidence>
<evidence type="ECO:0000256" key="17">
    <source>
        <dbReference type="SAM" id="MobiDB-lite"/>
    </source>
</evidence>
<evidence type="ECO:0000256" key="4">
    <source>
        <dbReference type="ARBA" id="ARBA00005907"/>
    </source>
</evidence>
<feature type="region of interest" description="Disordered" evidence="17">
    <location>
        <begin position="24"/>
        <end position="85"/>
    </location>
</feature>
<proteinExistence type="inferred from homology"/>
<keyword evidence="9" id="KW-0547">Nucleotide-binding</keyword>
<dbReference type="GO" id="GO:0006166">
    <property type="term" value="P:purine ribonucleoside salvage"/>
    <property type="evidence" value="ECO:0007669"/>
    <property type="project" value="UniProtKB-KW"/>
</dbReference>
<dbReference type="GO" id="GO:0005634">
    <property type="term" value="C:nucleus"/>
    <property type="evidence" value="ECO:0007669"/>
    <property type="project" value="UniProtKB-SubCell"/>
</dbReference>
<comment type="subcellular location">
    <subcellularLocation>
        <location evidence="2">Nucleus</location>
    </subcellularLocation>
</comment>
<evidence type="ECO:0000256" key="16">
    <source>
        <dbReference type="PIRSR" id="PIRSR601805-1"/>
    </source>
</evidence>
<keyword evidence="11" id="KW-0067">ATP-binding</keyword>
<protein>
    <recommendedName>
        <fullName evidence="15">Adenosine kinase</fullName>
        <ecNumber evidence="6">2.7.1.20</ecNumber>
    </recommendedName>
</protein>
<dbReference type="AlphaFoldDB" id="A0A9D4SEF6"/>
<comment type="pathway">
    <text evidence="3">Purine metabolism; AMP biosynthesis via salvage pathway; AMP from adenosine: step 1/1.</text>
</comment>
<feature type="domain" description="Carbohydrate kinase PfkB" evidence="18">
    <location>
        <begin position="791"/>
        <end position="1093"/>
    </location>
</feature>
<dbReference type="Gene3D" id="3.30.1110.10">
    <property type="match status" value="1"/>
</dbReference>
<dbReference type="EC" id="2.7.1.20" evidence="6"/>
<gene>
    <name evidence="19" type="ORF">HUG17_9124</name>
</gene>
<feature type="compositionally biased region" description="Basic residues" evidence="17">
    <location>
        <begin position="24"/>
        <end position="40"/>
    </location>
</feature>
<evidence type="ECO:0000256" key="15">
    <source>
        <dbReference type="ARBA" id="ARBA00068771"/>
    </source>
</evidence>
<evidence type="ECO:0000256" key="9">
    <source>
        <dbReference type="ARBA" id="ARBA00022741"/>
    </source>
</evidence>
<evidence type="ECO:0000256" key="12">
    <source>
        <dbReference type="ARBA" id="ARBA00022842"/>
    </source>
</evidence>
<comment type="catalytic activity">
    <reaction evidence="14">
        <text>adenosine + ATP = AMP + ADP + H(+)</text>
        <dbReference type="Rhea" id="RHEA:20824"/>
        <dbReference type="ChEBI" id="CHEBI:15378"/>
        <dbReference type="ChEBI" id="CHEBI:16335"/>
        <dbReference type="ChEBI" id="CHEBI:30616"/>
        <dbReference type="ChEBI" id="CHEBI:456215"/>
        <dbReference type="ChEBI" id="CHEBI:456216"/>
        <dbReference type="EC" id="2.7.1.20"/>
    </reaction>
</comment>
<dbReference type="InterPro" id="IPR005343">
    <property type="entry name" value="Noc2"/>
</dbReference>
<evidence type="ECO:0000256" key="14">
    <source>
        <dbReference type="ARBA" id="ARBA00051362"/>
    </source>
</evidence>
<evidence type="ECO:0000256" key="1">
    <source>
        <dbReference type="ARBA" id="ARBA00001946"/>
    </source>
</evidence>
<dbReference type="InterPro" id="IPR002173">
    <property type="entry name" value="Carboh/pur_kinase_PfkB_CS"/>
</dbReference>
<keyword evidence="7" id="KW-0808">Transferase</keyword>
<dbReference type="Pfam" id="PF03715">
    <property type="entry name" value="Noc2"/>
    <property type="match status" value="1"/>
</dbReference>
<comment type="caution">
    <text evidence="19">The sequence shown here is derived from an EMBL/GenBank/DDBJ whole genome shotgun (WGS) entry which is preliminary data.</text>
</comment>
<dbReference type="InterPro" id="IPR001805">
    <property type="entry name" value="Adenokinase"/>
</dbReference>
<evidence type="ECO:0000256" key="3">
    <source>
        <dbReference type="ARBA" id="ARBA00004801"/>
    </source>
</evidence>
<organism evidence="19">
    <name type="scientific">Dermatophagoides farinae</name>
    <name type="common">American house dust mite</name>
    <dbReference type="NCBI Taxonomy" id="6954"/>
    <lineage>
        <taxon>Eukaryota</taxon>
        <taxon>Metazoa</taxon>
        <taxon>Ecdysozoa</taxon>
        <taxon>Arthropoda</taxon>
        <taxon>Chelicerata</taxon>
        <taxon>Arachnida</taxon>
        <taxon>Acari</taxon>
        <taxon>Acariformes</taxon>
        <taxon>Sarcoptiformes</taxon>
        <taxon>Astigmata</taxon>
        <taxon>Psoroptidia</taxon>
        <taxon>Analgoidea</taxon>
        <taxon>Pyroglyphidae</taxon>
        <taxon>Dermatophagoidinae</taxon>
        <taxon>Dermatophagoides</taxon>
    </lineage>
</organism>
<dbReference type="InterPro" id="IPR029056">
    <property type="entry name" value="Ribokinase-like"/>
</dbReference>
<evidence type="ECO:0000256" key="8">
    <source>
        <dbReference type="ARBA" id="ARBA00022726"/>
    </source>
</evidence>
<accession>A0A9D4SEF6</accession>
<keyword evidence="13" id="KW-0539">Nucleus</keyword>
<dbReference type="EMBL" id="SDOV01000008">
    <property type="protein sequence ID" value="KAH7638020.1"/>
    <property type="molecule type" value="Genomic_DNA"/>
</dbReference>
<keyword evidence="10" id="KW-0418">Kinase</keyword>
<feature type="region of interest" description="Disordered" evidence="17">
    <location>
        <begin position="117"/>
        <end position="141"/>
    </location>
</feature>
<dbReference type="GO" id="GO:0004001">
    <property type="term" value="F:adenosine kinase activity"/>
    <property type="evidence" value="ECO:0007669"/>
    <property type="project" value="UniProtKB-EC"/>
</dbReference>
<dbReference type="GO" id="GO:0005524">
    <property type="term" value="F:ATP binding"/>
    <property type="evidence" value="ECO:0007669"/>
    <property type="project" value="UniProtKB-KW"/>
</dbReference>
<comment type="similarity">
    <text evidence="5">Belongs to the carbohydrate kinase PfkB family.</text>
</comment>
<feature type="compositionally biased region" description="Basic and acidic residues" evidence="17">
    <location>
        <begin position="41"/>
        <end position="51"/>
    </location>
</feature>
<dbReference type="Proteomes" id="UP000828236">
    <property type="component" value="Unassembled WGS sequence"/>
</dbReference>
<evidence type="ECO:0000313" key="19">
    <source>
        <dbReference type="EMBL" id="KAH7638020.1"/>
    </source>
</evidence>
<dbReference type="PROSITE" id="PS00584">
    <property type="entry name" value="PFKB_KINASES_2"/>
    <property type="match status" value="1"/>
</dbReference>
<dbReference type="PRINTS" id="PR00989">
    <property type="entry name" value="ADENOKINASE"/>
</dbReference>
<evidence type="ECO:0000256" key="10">
    <source>
        <dbReference type="ARBA" id="ARBA00022777"/>
    </source>
</evidence>
<comment type="cofactor">
    <cofactor evidence="1">
        <name>Mg(2+)</name>
        <dbReference type="ChEBI" id="CHEBI:18420"/>
    </cofactor>
</comment>
<feature type="active site" description="Proton acceptor" evidence="16">
    <location>
        <position position="1052"/>
    </location>
</feature>
<dbReference type="GO" id="GO:0005829">
    <property type="term" value="C:cytosol"/>
    <property type="evidence" value="ECO:0007669"/>
    <property type="project" value="TreeGrafter"/>
</dbReference>
<evidence type="ECO:0000256" key="5">
    <source>
        <dbReference type="ARBA" id="ARBA00010688"/>
    </source>
</evidence>